<comment type="caution">
    <text evidence="1">The sequence shown here is derived from an EMBL/GenBank/DDBJ whole genome shotgun (WGS) entry which is preliminary data.</text>
</comment>
<proteinExistence type="predicted"/>
<accession>A0AAW1J0V0</accession>
<gene>
    <name evidence="1" type="ORF">QE152_g32118</name>
</gene>
<sequence>MSPLTSEQQRLMESVPYQEAVGSLMYTAQLTRPDICYAVSSLSTKEMLKRFNMENCNLVKTPLDPNSKLTKDMSPLTSEQQRLMESVPYQEAVGSLMYTAQLTRPDICYAVSSLSKVKTPLDPNSKLTKDMSPLTSEQQRLMESVPYQEAVGSLMYAAQLTRPDICYAVSSLSRFNNNPGEIHWQAVKRVFRYLKGTATAKLEFKRDGNSEISGYCDADWAADTDDRKSITGYVYFACGGAISWSLVSNRSH</sequence>
<protein>
    <submittedName>
        <fullName evidence="1">Uncharacterized protein</fullName>
    </submittedName>
</protein>
<organism evidence="1 2">
    <name type="scientific">Popillia japonica</name>
    <name type="common">Japanese beetle</name>
    <dbReference type="NCBI Taxonomy" id="7064"/>
    <lineage>
        <taxon>Eukaryota</taxon>
        <taxon>Metazoa</taxon>
        <taxon>Ecdysozoa</taxon>
        <taxon>Arthropoda</taxon>
        <taxon>Hexapoda</taxon>
        <taxon>Insecta</taxon>
        <taxon>Pterygota</taxon>
        <taxon>Neoptera</taxon>
        <taxon>Endopterygota</taxon>
        <taxon>Coleoptera</taxon>
        <taxon>Polyphaga</taxon>
        <taxon>Scarabaeiformia</taxon>
        <taxon>Scarabaeidae</taxon>
        <taxon>Rutelinae</taxon>
        <taxon>Popillia</taxon>
    </lineage>
</organism>
<dbReference type="PANTHER" id="PTHR11439:SF483">
    <property type="entry name" value="PEPTIDE SYNTHASE GLIP-LIKE, PUTATIVE (AFU_ORTHOLOGUE AFUA_3G12920)-RELATED"/>
    <property type="match status" value="1"/>
</dbReference>
<keyword evidence="2" id="KW-1185">Reference proteome</keyword>
<dbReference type="AlphaFoldDB" id="A0AAW1J0V0"/>
<reference evidence="1 2" key="1">
    <citation type="journal article" date="2024" name="BMC Genomics">
        <title>De novo assembly and annotation of Popillia japonica's genome with initial clues to its potential as an invasive pest.</title>
        <authorList>
            <person name="Cucini C."/>
            <person name="Boschi S."/>
            <person name="Funari R."/>
            <person name="Cardaioli E."/>
            <person name="Iannotti N."/>
            <person name="Marturano G."/>
            <person name="Paoli F."/>
            <person name="Bruttini M."/>
            <person name="Carapelli A."/>
            <person name="Frati F."/>
            <person name="Nardi F."/>
        </authorList>
    </citation>
    <scope>NUCLEOTIDE SEQUENCE [LARGE SCALE GENOMIC DNA]</scope>
    <source>
        <strain evidence="1">DMR45628</strain>
    </source>
</reference>
<name>A0AAW1J0V0_POPJA</name>
<dbReference type="EMBL" id="JASPKY010000461">
    <property type="protein sequence ID" value="KAK9696150.1"/>
    <property type="molecule type" value="Genomic_DNA"/>
</dbReference>
<evidence type="ECO:0000313" key="2">
    <source>
        <dbReference type="Proteomes" id="UP001458880"/>
    </source>
</evidence>
<evidence type="ECO:0000313" key="1">
    <source>
        <dbReference type="EMBL" id="KAK9696150.1"/>
    </source>
</evidence>
<dbReference type="Proteomes" id="UP001458880">
    <property type="component" value="Unassembled WGS sequence"/>
</dbReference>
<dbReference type="PANTHER" id="PTHR11439">
    <property type="entry name" value="GAG-POL-RELATED RETROTRANSPOSON"/>
    <property type="match status" value="1"/>
</dbReference>